<keyword evidence="4 10" id="KW-0436">Ligase</keyword>
<feature type="short sequence motif" description="'KMSKS' region" evidence="10">
    <location>
        <begin position="537"/>
        <end position="541"/>
    </location>
</feature>
<dbReference type="PRINTS" id="PR00986">
    <property type="entry name" value="TRNASYNTHVAL"/>
</dbReference>
<dbReference type="Gene3D" id="1.10.730.10">
    <property type="entry name" value="Isoleucyl-tRNA Synthetase, Domain 1"/>
    <property type="match status" value="1"/>
</dbReference>
<dbReference type="GO" id="GO:0004832">
    <property type="term" value="F:valine-tRNA ligase activity"/>
    <property type="evidence" value="ECO:0007669"/>
    <property type="project" value="UniProtKB-UniRule"/>
</dbReference>
<evidence type="ECO:0000256" key="7">
    <source>
        <dbReference type="ARBA" id="ARBA00022917"/>
    </source>
</evidence>
<feature type="binding site" evidence="10">
    <location>
        <position position="540"/>
    </location>
    <ligand>
        <name>ATP</name>
        <dbReference type="ChEBI" id="CHEBI:30616"/>
    </ligand>
</feature>
<dbReference type="PANTHER" id="PTHR11946:SF93">
    <property type="entry name" value="VALINE--TRNA LIGASE, CHLOROPLASTIC_MITOCHONDRIAL 2"/>
    <property type="match status" value="1"/>
</dbReference>
<comment type="similarity">
    <text evidence="10">Belongs to the class-I aminoacyl-tRNA synthetase family. ValS type 1 subfamily.</text>
</comment>
<dbReference type="Pfam" id="PF00133">
    <property type="entry name" value="tRNA-synt_1"/>
    <property type="match status" value="1"/>
</dbReference>
<gene>
    <name evidence="10" type="primary">valS</name>
    <name evidence="14" type="ORF">DBW96_01780</name>
</gene>
<feature type="domain" description="Methionyl/Valyl/Leucyl/Isoleucyl-tRNA synthetase anticodon-binding" evidence="12">
    <location>
        <begin position="658"/>
        <end position="806"/>
    </location>
</feature>
<dbReference type="EC" id="6.1.1.9" evidence="10"/>
<dbReference type="SUPFAM" id="SSF50677">
    <property type="entry name" value="ValRS/IleRS/LeuRS editing domain"/>
    <property type="match status" value="1"/>
</dbReference>
<comment type="domain">
    <text evidence="10">The C-terminal coiled-coil domain is crucial for aminoacylation activity.</text>
</comment>
<dbReference type="InterPro" id="IPR002303">
    <property type="entry name" value="Valyl-tRNA_ligase"/>
</dbReference>
<dbReference type="Pfam" id="PF10458">
    <property type="entry name" value="Val_tRNA-synt_C"/>
    <property type="match status" value="1"/>
</dbReference>
<comment type="subunit">
    <text evidence="2 10">Monomer.</text>
</comment>
<keyword evidence="3 10" id="KW-0963">Cytoplasm</keyword>
<dbReference type="InterPro" id="IPR010978">
    <property type="entry name" value="tRNA-bd_arm"/>
</dbReference>
<dbReference type="InterPro" id="IPR009008">
    <property type="entry name" value="Val/Leu/Ile-tRNA-synth_edit"/>
</dbReference>
<dbReference type="InterPro" id="IPR033705">
    <property type="entry name" value="Anticodon_Ia_Val"/>
</dbReference>
<evidence type="ECO:0000313" key="14">
    <source>
        <dbReference type="EMBL" id="RCL41925.1"/>
    </source>
</evidence>
<evidence type="ECO:0000256" key="10">
    <source>
        <dbReference type="HAMAP-Rule" id="MF_02004"/>
    </source>
</evidence>
<dbReference type="InterPro" id="IPR037118">
    <property type="entry name" value="Val-tRNA_synth_C_sf"/>
</dbReference>
<dbReference type="GO" id="GO:0006438">
    <property type="term" value="P:valyl-tRNA aminoacylation"/>
    <property type="evidence" value="ECO:0007669"/>
    <property type="project" value="UniProtKB-UniRule"/>
</dbReference>
<evidence type="ECO:0000256" key="8">
    <source>
        <dbReference type="ARBA" id="ARBA00023146"/>
    </source>
</evidence>
<keyword evidence="5 10" id="KW-0547">Nucleotide-binding</keyword>
<evidence type="ECO:0000256" key="1">
    <source>
        <dbReference type="ARBA" id="ARBA00004496"/>
    </source>
</evidence>
<evidence type="ECO:0000259" key="13">
    <source>
        <dbReference type="Pfam" id="PF10458"/>
    </source>
</evidence>
<evidence type="ECO:0000259" key="12">
    <source>
        <dbReference type="Pfam" id="PF08264"/>
    </source>
</evidence>
<accession>A0A368BXV9</accession>
<dbReference type="GO" id="GO:0005829">
    <property type="term" value="C:cytosol"/>
    <property type="evidence" value="ECO:0007669"/>
    <property type="project" value="TreeGrafter"/>
</dbReference>
<dbReference type="Pfam" id="PF08264">
    <property type="entry name" value="Anticodon_1"/>
    <property type="match status" value="1"/>
</dbReference>
<dbReference type="Gene3D" id="3.40.50.620">
    <property type="entry name" value="HUPs"/>
    <property type="match status" value="2"/>
</dbReference>
<dbReference type="InterPro" id="IPR014729">
    <property type="entry name" value="Rossmann-like_a/b/a_fold"/>
</dbReference>
<dbReference type="Proteomes" id="UP000253307">
    <property type="component" value="Unassembled WGS sequence"/>
</dbReference>
<dbReference type="SUPFAM" id="SSF46589">
    <property type="entry name" value="tRNA-binding arm"/>
    <property type="match status" value="1"/>
</dbReference>
<dbReference type="InterPro" id="IPR002300">
    <property type="entry name" value="aa-tRNA-synth_Ia"/>
</dbReference>
<keyword evidence="7 10" id="KW-0648">Protein biosynthesis</keyword>
<dbReference type="EMBL" id="QOPE01000009">
    <property type="protein sequence ID" value="RCL41925.1"/>
    <property type="molecule type" value="Genomic_DNA"/>
</dbReference>
<keyword evidence="8 10" id="KW-0030">Aminoacyl-tRNA synthetase</keyword>
<feature type="coiled-coil region" evidence="10">
    <location>
        <begin position="855"/>
        <end position="889"/>
    </location>
</feature>
<dbReference type="HAMAP" id="MF_02004">
    <property type="entry name" value="Val_tRNA_synth_type1"/>
    <property type="match status" value="1"/>
</dbReference>
<name>A0A368BXV9_9GAMM</name>
<proteinExistence type="inferred from homology"/>
<dbReference type="PROSITE" id="PS00178">
    <property type="entry name" value="AA_TRNA_LIGASE_I"/>
    <property type="match status" value="1"/>
</dbReference>
<evidence type="ECO:0000256" key="2">
    <source>
        <dbReference type="ARBA" id="ARBA00011245"/>
    </source>
</evidence>
<dbReference type="PANTHER" id="PTHR11946">
    <property type="entry name" value="VALYL-TRNA SYNTHETASES"/>
    <property type="match status" value="1"/>
</dbReference>
<comment type="subcellular location">
    <subcellularLocation>
        <location evidence="1 10">Cytoplasm</location>
    </subcellularLocation>
</comment>
<keyword evidence="6 10" id="KW-0067">ATP-binding</keyword>
<keyword evidence="10" id="KW-0175">Coiled coil</keyword>
<dbReference type="CDD" id="cd07962">
    <property type="entry name" value="Anticodon_Ia_Val"/>
    <property type="match status" value="1"/>
</dbReference>
<dbReference type="AlphaFoldDB" id="A0A368BXV9"/>
<dbReference type="CDD" id="cd00817">
    <property type="entry name" value="ValRS_core"/>
    <property type="match status" value="1"/>
</dbReference>
<evidence type="ECO:0000259" key="11">
    <source>
        <dbReference type="Pfam" id="PF00133"/>
    </source>
</evidence>
<dbReference type="InterPro" id="IPR019499">
    <property type="entry name" value="Val-tRNA_synth_tRNA-bd"/>
</dbReference>
<dbReference type="NCBIfam" id="NF004349">
    <property type="entry name" value="PRK05729.1"/>
    <property type="match status" value="1"/>
</dbReference>
<comment type="domain">
    <text evidence="10">ValRS has two distinct active sites: one for aminoacylation and one for editing. The misactivated threonine is translocated from the active site to the editing site.</text>
</comment>
<reference evidence="14 15" key="1">
    <citation type="journal article" date="2018" name="Microbiome">
        <title>Fine metagenomic profile of the Mediterranean stratified and mixed water columns revealed by assembly and recruitment.</title>
        <authorList>
            <person name="Haro-Moreno J.M."/>
            <person name="Lopez-Perez M."/>
            <person name="De La Torre J.R."/>
            <person name="Picazo A."/>
            <person name="Camacho A."/>
            <person name="Rodriguez-Valera F."/>
        </authorList>
    </citation>
    <scope>NUCLEOTIDE SEQUENCE [LARGE SCALE GENOMIC DNA]</scope>
    <source>
        <strain evidence="14">MED-G82</strain>
    </source>
</reference>
<dbReference type="InterPro" id="IPR009080">
    <property type="entry name" value="tRNAsynth_Ia_anticodon-bd"/>
</dbReference>
<evidence type="ECO:0000256" key="6">
    <source>
        <dbReference type="ARBA" id="ARBA00022840"/>
    </source>
</evidence>
<dbReference type="SUPFAM" id="SSF52374">
    <property type="entry name" value="Nucleotidylyl transferase"/>
    <property type="match status" value="1"/>
</dbReference>
<evidence type="ECO:0000256" key="4">
    <source>
        <dbReference type="ARBA" id="ARBA00022598"/>
    </source>
</evidence>
<sequence length="929" mass="107292">MASKQYDPSKIEESLYKEWEASGLFSQSEGETPYCIMIPPPNVTGTLHMGHGFQNAIMDCLIRYKKMSGYKTHWQVGTDHAGIATEMVVERQLLEAGKTKKELGREKFEKEVWDWKNKSGNTITNQLRRLGASLDWESERFTYDEDYQNAVILAFNKLHEDGLIYRGSRLVNWDPALQTSLSDLEVVNKEKNVKLTSIKYKIDGSDQFITVATTRPETLLGDMAIAVHPDDKRYKEYIGKDVELPLCNRKIPIIADDYVDIDFGSGAVKITPGHDFNDYEIGKRHGLSMDNKNNIIQGDESSFKPISILDKHAKICGCAPKNFHELNRFEARKKILANLESEDLIAGVEEYETSLPFGDRSDEILEPFLNDQWYVDTKKMALSAIDLVKNGDIKFVPSNWEKTYFQWLENIQDWCISRQLWWGHRIPVWYDENSNYYVGSSEEDIRERFKIKGKLRQDEDVLDTWFSSSLWTFVTLGWPSKTPKLSSFHPTTTLVTGFDIIFFWVARMIMMTNYFLDEIPFKEVFITGLIKDENGQKMSKSKGNIIDPIDLIDGISLEDLLIKRTTGLMQPQLKEKISKQTTKQFPNSIEGYGTDALRFTYYALASPGRDINFDIGRIKGYRNFCNKIWNAFNFIEFQIKKNNFVMTEDIESNIYSDWIARKTFETYQELKKHIDDYRFDLASNSLYELVWGNYCDWYIEFMKVFLDDQKNDASKVIHSMIKEFQKILILLHPFMPFITEELNKKIKGLGFKTDNKFLVESLFDQSINAVGRESNHSVDKILEIISTIRSLKSDNPSISNGPIKVEISGKHNADFQKIISDHEAVICKTANLASIKLSESEPSNSITVISDQIKIHILVEKLFNSEEQIKKMKKEASKLAEEIKRIKQKLGNKKFVDNAPPEVIKKERHKLTEFTDKFESLQSTLSNSD</sequence>
<dbReference type="GO" id="GO:0002161">
    <property type="term" value="F:aminoacyl-tRNA deacylase activity"/>
    <property type="evidence" value="ECO:0007669"/>
    <property type="project" value="InterPro"/>
</dbReference>
<evidence type="ECO:0000256" key="3">
    <source>
        <dbReference type="ARBA" id="ARBA00022490"/>
    </source>
</evidence>
<comment type="catalytic activity">
    <reaction evidence="9 10">
        <text>tRNA(Val) + L-valine + ATP = L-valyl-tRNA(Val) + AMP + diphosphate</text>
        <dbReference type="Rhea" id="RHEA:10704"/>
        <dbReference type="Rhea" id="RHEA-COMP:9672"/>
        <dbReference type="Rhea" id="RHEA-COMP:9708"/>
        <dbReference type="ChEBI" id="CHEBI:30616"/>
        <dbReference type="ChEBI" id="CHEBI:33019"/>
        <dbReference type="ChEBI" id="CHEBI:57762"/>
        <dbReference type="ChEBI" id="CHEBI:78442"/>
        <dbReference type="ChEBI" id="CHEBI:78537"/>
        <dbReference type="ChEBI" id="CHEBI:456215"/>
        <dbReference type="EC" id="6.1.1.9"/>
    </reaction>
</comment>
<dbReference type="GO" id="GO:0005524">
    <property type="term" value="F:ATP binding"/>
    <property type="evidence" value="ECO:0007669"/>
    <property type="project" value="UniProtKB-UniRule"/>
</dbReference>
<dbReference type="InterPro" id="IPR001412">
    <property type="entry name" value="aa-tRNA-synth_I_CS"/>
</dbReference>
<dbReference type="InterPro" id="IPR013155">
    <property type="entry name" value="M/V/L/I-tRNA-synth_anticd-bd"/>
</dbReference>
<feature type="domain" description="Aminoacyl-tRNA synthetase class Ia" evidence="11">
    <location>
        <begin position="15"/>
        <end position="614"/>
    </location>
</feature>
<protein>
    <recommendedName>
        <fullName evidence="10">Valine--tRNA ligase</fullName>
        <ecNumber evidence="10">6.1.1.9</ecNumber>
    </recommendedName>
    <alternativeName>
        <fullName evidence="10">Valyl-tRNA synthetase</fullName>
        <shortName evidence="10">ValRS</shortName>
    </alternativeName>
</protein>
<feature type="domain" description="Valyl-tRNA synthetase tRNA-binding arm" evidence="13">
    <location>
        <begin position="866"/>
        <end position="926"/>
    </location>
</feature>
<evidence type="ECO:0000256" key="9">
    <source>
        <dbReference type="ARBA" id="ARBA00047552"/>
    </source>
</evidence>
<dbReference type="FunFam" id="3.40.50.620:FF:000032">
    <property type="entry name" value="Valine--tRNA ligase"/>
    <property type="match status" value="1"/>
</dbReference>
<dbReference type="SUPFAM" id="SSF47323">
    <property type="entry name" value="Anticodon-binding domain of a subclass of class I aminoacyl-tRNA synthetases"/>
    <property type="match status" value="1"/>
</dbReference>
<comment type="caution">
    <text evidence="14">The sequence shown here is derived from an EMBL/GenBank/DDBJ whole genome shotgun (WGS) entry which is preliminary data.</text>
</comment>
<feature type="short sequence motif" description="'HIGH' region" evidence="10">
    <location>
        <begin position="41"/>
        <end position="51"/>
    </location>
</feature>
<comment type="function">
    <text evidence="10">Catalyzes the attachment of valine to tRNA(Val). As ValRS can inadvertently accommodate and process structurally similar amino acids such as threonine, to avoid such errors, it has a 'posttransfer' editing activity that hydrolyzes mischarged Thr-tRNA(Val) in a tRNA-dependent manner.</text>
</comment>
<dbReference type="NCBIfam" id="TIGR00422">
    <property type="entry name" value="valS"/>
    <property type="match status" value="1"/>
</dbReference>
<evidence type="ECO:0000313" key="15">
    <source>
        <dbReference type="Proteomes" id="UP000253307"/>
    </source>
</evidence>
<organism evidence="14 15">
    <name type="scientific">SAR86 cluster bacterium</name>
    <dbReference type="NCBI Taxonomy" id="2030880"/>
    <lineage>
        <taxon>Bacteria</taxon>
        <taxon>Pseudomonadati</taxon>
        <taxon>Pseudomonadota</taxon>
        <taxon>Gammaproteobacteria</taxon>
        <taxon>SAR86 cluster</taxon>
    </lineage>
</organism>
<dbReference type="Gene3D" id="1.10.287.380">
    <property type="entry name" value="Valyl-tRNA synthetase, C-terminal domain"/>
    <property type="match status" value="1"/>
</dbReference>
<evidence type="ECO:0000256" key="5">
    <source>
        <dbReference type="ARBA" id="ARBA00022741"/>
    </source>
</evidence>